<dbReference type="Proteomes" id="UP001296873">
    <property type="component" value="Unassembled WGS sequence"/>
</dbReference>
<dbReference type="CDD" id="cd07185">
    <property type="entry name" value="OmpA_C-like"/>
    <property type="match status" value="1"/>
</dbReference>
<accession>A0ABS1DK25</accession>
<dbReference type="InterPro" id="IPR050330">
    <property type="entry name" value="Bact_OuterMem_StrucFunc"/>
</dbReference>
<dbReference type="InterPro" id="IPR006664">
    <property type="entry name" value="OMP_bac"/>
</dbReference>
<dbReference type="InterPro" id="IPR036737">
    <property type="entry name" value="OmpA-like_sf"/>
</dbReference>
<dbReference type="SUPFAM" id="SSF103088">
    <property type="entry name" value="OmpA-like"/>
    <property type="match status" value="1"/>
</dbReference>
<evidence type="ECO:0000256" key="5">
    <source>
        <dbReference type="SAM" id="MobiDB-lite"/>
    </source>
</evidence>
<sequence>MNLQKAIIGLGLAVMLGACSTASNVDTLKQTGATGSAFTQKLTEEYRQIAQFERNRMYDWRDATYFADKGLRAAGGTTVKPERLEDWDLPSNSKEELNKARGRLIDALNNRARREHPELAGRAQGRFDCWVEQQEENHQPDDIAKCRESFYQAMSELETAMSAGQPEAAPEPEPEPMEPEQVMVFFGFDDASVSQSQQSKIRQAVRLANEMEDARFSVTGHADTTGAADYNQELSLRRARNVRDALVTRGIDADAISIAARGESEPANPTGDGVRSRENRRVEIVVQ</sequence>
<feature type="region of interest" description="Disordered" evidence="5">
    <location>
        <begin position="261"/>
        <end position="280"/>
    </location>
</feature>
<gene>
    <name evidence="7" type="ORF">CKO28_22665</name>
</gene>
<evidence type="ECO:0000256" key="1">
    <source>
        <dbReference type="ARBA" id="ARBA00004442"/>
    </source>
</evidence>
<dbReference type="PROSITE" id="PS51123">
    <property type="entry name" value="OMPA_2"/>
    <property type="match status" value="1"/>
</dbReference>
<name>A0ABS1DK25_9PROT</name>
<dbReference type="EMBL" id="NRRL01000120">
    <property type="protein sequence ID" value="MBK1670824.1"/>
    <property type="molecule type" value="Genomic_DNA"/>
</dbReference>
<comment type="subcellular location">
    <subcellularLocation>
        <location evidence="1">Cell outer membrane</location>
    </subcellularLocation>
</comment>
<evidence type="ECO:0000313" key="8">
    <source>
        <dbReference type="Proteomes" id="UP001296873"/>
    </source>
</evidence>
<dbReference type="PANTHER" id="PTHR30329:SF21">
    <property type="entry name" value="LIPOPROTEIN YIAD-RELATED"/>
    <property type="match status" value="1"/>
</dbReference>
<evidence type="ECO:0000256" key="2">
    <source>
        <dbReference type="ARBA" id="ARBA00023136"/>
    </source>
</evidence>
<dbReference type="PROSITE" id="PS51257">
    <property type="entry name" value="PROKAR_LIPOPROTEIN"/>
    <property type="match status" value="1"/>
</dbReference>
<evidence type="ECO:0000259" key="6">
    <source>
        <dbReference type="PROSITE" id="PS51123"/>
    </source>
</evidence>
<organism evidence="7 8">
    <name type="scientific">Rhodovibrio sodomensis</name>
    <dbReference type="NCBI Taxonomy" id="1088"/>
    <lineage>
        <taxon>Bacteria</taxon>
        <taxon>Pseudomonadati</taxon>
        <taxon>Pseudomonadota</taxon>
        <taxon>Alphaproteobacteria</taxon>
        <taxon>Rhodospirillales</taxon>
        <taxon>Rhodovibrionaceae</taxon>
        <taxon>Rhodovibrio</taxon>
    </lineage>
</organism>
<dbReference type="PANTHER" id="PTHR30329">
    <property type="entry name" value="STATOR ELEMENT OF FLAGELLAR MOTOR COMPLEX"/>
    <property type="match status" value="1"/>
</dbReference>
<dbReference type="RefSeq" id="WP_200343272.1">
    <property type="nucleotide sequence ID" value="NZ_NRRL01000120.1"/>
</dbReference>
<proteinExistence type="predicted"/>
<dbReference type="InterPro" id="IPR006665">
    <property type="entry name" value="OmpA-like"/>
</dbReference>
<evidence type="ECO:0000256" key="4">
    <source>
        <dbReference type="PROSITE-ProRule" id="PRU00473"/>
    </source>
</evidence>
<reference evidence="7 8" key="1">
    <citation type="journal article" date="2020" name="Microorganisms">
        <title>Osmotic Adaptation and Compatible Solute Biosynthesis of Phototrophic Bacteria as Revealed from Genome Analyses.</title>
        <authorList>
            <person name="Imhoff J.F."/>
            <person name="Rahn T."/>
            <person name="Kunzel S."/>
            <person name="Keller A."/>
            <person name="Neulinger S.C."/>
        </authorList>
    </citation>
    <scope>NUCLEOTIDE SEQUENCE [LARGE SCALE GENOMIC DNA]</scope>
    <source>
        <strain evidence="7 8">DSM 9895</strain>
    </source>
</reference>
<dbReference type="PRINTS" id="PR01021">
    <property type="entry name" value="OMPADOMAIN"/>
</dbReference>
<protein>
    <recommendedName>
        <fullName evidence="6">OmpA-like domain-containing protein</fullName>
    </recommendedName>
</protein>
<feature type="domain" description="OmpA-like" evidence="6">
    <location>
        <begin position="173"/>
        <end position="287"/>
    </location>
</feature>
<keyword evidence="3" id="KW-0998">Cell outer membrane</keyword>
<dbReference type="Gene3D" id="3.30.1330.60">
    <property type="entry name" value="OmpA-like domain"/>
    <property type="match status" value="1"/>
</dbReference>
<comment type="caution">
    <text evidence="7">The sequence shown here is derived from an EMBL/GenBank/DDBJ whole genome shotgun (WGS) entry which is preliminary data.</text>
</comment>
<dbReference type="Pfam" id="PF00691">
    <property type="entry name" value="OmpA"/>
    <property type="match status" value="1"/>
</dbReference>
<evidence type="ECO:0000313" key="7">
    <source>
        <dbReference type="EMBL" id="MBK1670824.1"/>
    </source>
</evidence>
<evidence type="ECO:0000256" key="3">
    <source>
        <dbReference type="ARBA" id="ARBA00023237"/>
    </source>
</evidence>
<keyword evidence="8" id="KW-1185">Reference proteome</keyword>
<keyword evidence="2 4" id="KW-0472">Membrane</keyword>